<dbReference type="EMBL" id="JAVDTI010000004">
    <property type="protein sequence ID" value="MDR6807354.1"/>
    <property type="molecule type" value="Genomic_DNA"/>
</dbReference>
<gene>
    <name evidence="1" type="ORF">J2W84_004405</name>
</gene>
<reference evidence="1 2" key="1">
    <citation type="submission" date="2023-07" db="EMBL/GenBank/DDBJ databases">
        <title>Sorghum-associated microbial communities from plants grown in Nebraska, USA.</title>
        <authorList>
            <person name="Schachtman D."/>
        </authorList>
    </citation>
    <scope>NUCLEOTIDE SEQUENCE [LARGE SCALE GENOMIC DNA]</scope>
    <source>
        <strain evidence="1 2">BE57</strain>
    </source>
</reference>
<sequence>MNAVLWANFAITVARGMGKCGLRKPHTQPHFFVLTRKPLTLLALQYLSAIAVFIEQRKPNTNSEYV</sequence>
<evidence type="ECO:0000313" key="1">
    <source>
        <dbReference type="EMBL" id="MDR6807354.1"/>
    </source>
</evidence>
<protein>
    <submittedName>
        <fullName evidence="1">Uncharacterized protein</fullName>
    </submittedName>
</protein>
<name>A0ABU1R354_9BACT</name>
<accession>A0ABU1R354</accession>
<dbReference type="Proteomes" id="UP001264980">
    <property type="component" value="Unassembled WGS sequence"/>
</dbReference>
<keyword evidence="2" id="KW-1185">Reference proteome</keyword>
<comment type="caution">
    <text evidence="1">The sequence shown here is derived from an EMBL/GenBank/DDBJ whole genome shotgun (WGS) entry which is preliminary data.</text>
</comment>
<proteinExistence type="predicted"/>
<organism evidence="1 2">
    <name type="scientific">Dyadobacter fermentans</name>
    <dbReference type="NCBI Taxonomy" id="94254"/>
    <lineage>
        <taxon>Bacteria</taxon>
        <taxon>Pseudomonadati</taxon>
        <taxon>Bacteroidota</taxon>
        <taxon>Cytophagia</taxon>
        <taxon>Cytophagales</taxon>
        <taxon>Spirosomataceae</taxon>
        <taxon>Dyadobacter</taxon>
    </lineage>
</organism>
<evidence type="ECO:0000313" key="2">
    <source>
        <dbReference type="Proteomes" id="UP001264980"/>
    </source>
</evidence>